<dbReference type="Proteomes" id="UP001202550">
    <property type="component" value="Unassembled WGS sequence"/>
</dbReference>
<evidence type="ECO:0000313" key="3">
    <source>
        <dbReference type="Proteomes" id="UP001202550"/>
    </source>
</evidence>
<name>A0ABT0M1I0_9RHOB</name>
<accession>A0ABT0M1I0</accession>
<keyword evidence="1" id="KW-0812">Transmembrane</keyword>
<reference evidence="2 3" key="1">
    <citation type="submission" date="2022-05" db="EMBL/GenBank/DDBJ databases">
        <title>Seasonal and diel survey of microbial diversity of the Tyrrhenian coast.</title>
        <authorList>
            <person name="Gattoni G."/>
            <person name="Corral P."/>
        </authorList>
    </citation>
    <scope>NUCLEOTIDE SEQUENCE [LARGE SCALE GENOMIC DNA]</scope>
    <source>
        <strain evidence="2 3">V10</strain>
    </source>
</reference>
<evidence type="ECO:0000313" key="2">
    <source>
        <dbReference type="EMBL" id="MCL1628270.1"/>
    </source>
</evidence>
<organism evidence="2 3">
    <name type="scientific">Roseinatronobacter domitianus</name>
    <dbReference type="NCBI Taxonomy" id="2940293"/>
    <lineage>
        <taxon>Bacteria</taxon>
        <taxon>Pseudomonadati</taxon>
        <taxon>Pseudomonadota</taxon>
        <taxon>Alphaproteobacteria</taxon>
        <taxon>Rhodobacterales</taxon>
        <taxon>Paracoccaceae</taxon>
        <taxon>Roseinatronobacter</taxon>
    </lineage>
</organism>
<dbReference type="RefSeq" id="WP_249057373.1">
    <property type="nucleotide sequence ID" value="NZ_JALZWP010000004.1"/>
</dbReference>
<sequence length="124" mass="13546">MTRRKASAGGWVKRLWQRAPVLTLVTGGAALLVLIFALRLSLAVWHWNAAPTDPELAGWMTPRFVAHSWDVPPTVVLQALALASDGSGRRMTLDDLAQTRSTPLPVLLDHLQARIDAHREGLGP</sequence>
<keyword evidence="1" id="KW-0472">Membrane</keyword>
<keyword evidence="1" id="KW-1133">Transmembrane helix</keyword>
<feature type="transmembrane region" description="Helical" evidence="1">
    <location>
        <begin position="21"/>
        <end position="47"/>
    </location>
</feature>
<keyword evidence="3" id="KW-1185">Reference proteome</keyword>
<dbReference type="EMBL" id="JALZWP010000004">
    <property type="protein sequence ID" value="MCL1628270.1"/>
    <property type="molecule type" value="Genomic_DNA"/>
</dbReference>
<proteinExistence type="predicted"/>
<comment type="caution">
    <text evidence="2">The sequence shown here is derived from an EMBL/GenBank/DDBJ whole genome shotgun (WGS) entry which is preliminary data.</text>
</comment>
<protein>
    <submittedName>
        <fullName evidence="2">Uncharacterized protein</fullName>
    </submittedName>
</protein>
<gene>
    <name evidence="2" type="ORF">M3N55_05960</name>
</gene>
<evidence type="ECO:0000256" key="1">
    <source>
        <dbReference type="SAM" id="Phobius"/>
    </source>
</evidence>